<sequence>MRYAIVIEKAEGNYSAYVPDLPGCVATGSSVAEAEQEVREAIQFHLDGLREDGADVPQPSSQVECVDVAA</sequence>
<accession>A0A9D7E4E3</accession>
<dbReference type="Proteomes" id="UP000807785">
    <property type="component" value="Unassembled WGS sequence"/>
</dbReference>
<dbReference type="PANTHER" id="PTHR34504">
    <property type="entry name" value="ANTITOXIN HICB"/>
    <property type="match status" value="1"/>
</dbReference>
<dbReference type="AlphaFoldDB" id="A0A9D7E4E3"/>
<evidence type="ECO:0000313" key="3">
    <source>
        <dbReference type="Proteomes" id="UP000807785"/>
    </source>
</evidence>
<dbReference type="SUPFAM" id="SSF143100">
    <property type="entry name" value="TTHA1013/TTHA0281-like"/>
    <property type="match status" value="1"/>
</dbReference>
<dbReference type="InterPro" id="IPR031807">
    <property type="entry name" value="HicB-like"/>
</dbReference>
<organism evidence="2 3">
    <name type="scientific">Candidatus Methylophosphatis roskildensis</name>
    <dbReference type="NCBI Taxonomy" id="2899263"/>
    <lineage>
        <taxon>Bacteria</taxon>
        <taxon>Pseudomonadati</taxon>
        <taxon>Pseudomonadota</taxon>
        <taxon>Betaproteobacteria</taxon>
        <taxon>Nitrosomonadales</taxon>
        <taxon>Sterolibacteriaceae</taxon>
        <taxon>Candidatus Methylophosphatis</taxon>
    </lineage>
</organism>
<proteinExistence type="predicted"/>
<dbReference type="EMBL" id="JADJEV010000003">
    <property type="protein sequence ID" value="MBK6973581.1"/>
    <property type="molecule type" value="Genomic_DNA"/>
</dbReference>
<dbReference type="InterPro" id="IPR051404">
    <property type="entry name" value="TA_system_antitoxin"/>
</dbReference>
<name>A0A9D7E4E3_9PROT</name>
<comment type="caution">
    <text evidence="2">The sequence shown here is derived from an EMBL/GenBank/DDBJ whole genome shotgun (WGS) entry which is preliminary data.</text>
</comment>
<dbReference type="InterPro" id="IPR035069">
    <property type="entry name" value="TTHA1013/TTHA0281-like"/>
</dbReference>
<protein>
    <submittedName>
        <fullName evidence="2">Type II toxin-antitoxin system HicB family antitoxin</fullName>
    </submittedName>
</protein>
<gene>
    <name evidence="2" type="ORF">IPH26_11780</name>
</gene>
<dbReference type="Pfam" id="PF15919">
    <property type="entry name" value="HicB_lk_antitox"/>
    <property type="match status" value="1"/>
</dbReference>
<evidence type="ECO:0000313" key="2">
    <source>
        <dbReference type="EMBL" id="MBK6973581.1"/>
    </source>
</evidence>
<dbReference type="Gene3D" id="3.30.160.250">
    <property type="match status" value="1"/>
</dbReference>
<evidence type="ECO:0000259" key="1">
    <source>
        <dbReference type="Pfam" id="PF15919"/>
    </source>
</evidence>
<dbReference type="PANTHER" id="PTHR34504:SF2">
    <property type="entry name" value="UPF0150 PROTEIN SSL0259"/>
    <property type="match status" value="1"/>
</dbReference>
<reference evidence="2" key="1">
    <citation type="submission" date="2020-10" db="EMBL/GenBank/DDBJ databases">
        <title>Connecting structure to function with the recovery of over 1000 high-quality activated sludge metagenome-assembled genomes encoding full-length rRNA genes using long-read sequencing.</title>
        <authorList>
            <person name="Singleton C.M."/>
            <person name="Petriglieri F."/>
            <person name="Kristensen J.M."/>
            <person name="Kirkegaard R.H."/>
            <person name="Michaelsen T.Y."/>
            <person name="Andersen M.H."/>
            <person name="Karst S.M."/>
            <person name="Dueholm M.S."/>
            <person name="Nielsen P.H."/>
            <person name="Albertsen M."/>
        </authorList>
    </citation>
    <scope>NUCLEOTIDE SEQUENCE</scope>
    <source>
        <strain evidence="2">Bjer_18-Q3-R1-45_BAT3C.347</strain>
    </source>
</reference>
<feature type="domain" description="HicB-like antitoxin of toxin-antitoxin system" evidence="1">
    <location>
        <begin position="3"/>
        <end position="61"/>
    </location>
</feature>